<evidence type="ECO:0000256" key="3">
    <source>
        <dbReference type="ARBA" id="ARBA00010763"/>
    </source>
</evidence>
<evidence type="ECO:0000259" key="8">
    <source>
        <dbReference type="SMART" id="SM00852"/>
    </source>
</evidence>
<evidence type="ECO:0000313" key="10">
    <source>
        <dbReference type="Proteomes" id="UP001604335"/>
    </source>
</evidence>
<dbReference type="Gene3D" id="2.170.190.11">
    <property type="entry name" value="Molybdopterin biosynthesis moea protein, domain 3"/>
    <property type="match status" value="1"/>
</dbReference>
<dbReference type="InterPro" id="IPR001453">
    <property type="entry name" value="MoaB/Mog_dom"/>
</dbReference>
<dbReference type="Gene3D" id="3.90.105.10">
    <property type="entry name" value="Molybdopterin biosynthesis moea protein, domain 2"/>
    <property type="match status" value="1"/>
</dbReference>
<dbReference type="InterPro" id="IPR036425">
    <property type="entry name" value="MoaB/Mog-like_dom_sf"/>
</dbReference>
<dbReference type="Proteomes" id="UP001604335">
    <property type="component" value="Unassembled WGS sequence"/>
</dbReference>
<evidence type="ECO:0000256" key="4">
    <source>
        <dbReference type="ARBA" id="ARBA00022505"/>
    </source>
</evidence>
<dbReference type="SUPFAM" id="SSF53218">
    <property type="entry name" value="Molybdenum cofactor biosynthesis proteins"/>
    <property type="match status" value="1"/>
</dbReference>
<dbReference type="NCBIfam" id="NF045515">
    <property type="entry name" value="Glp_gephyrin"/>
    <property type="match status" value="1"/>
</dbReference>
<dbReference type="NCBIfam" id="TIGR00177">
    <property type="entry name" value="molyb_syn"/>
    <property type="match status" value="1"/>
</dbReference>
<dbReference type="Gene3D" id="2.40.340.10">
    <property type="entry name" value="MoeA, C-terminal, domain IV"/>
    <property type="match status" value="1"/>
</dbReference>
<dbReference type="PANTHER" id="PTHR10192:SF5">
    <property type="entry name" value="GEPHYRIN"/>
    <property type="match status" value="1"/>
</dbReference>
<dbReference type="CDD" id="cd00887">
    <property type="entry name" value="MoeA"/>
    <property type="match status" value="1"/>
</dbReference>
<proteinExistence type="inferred from homology"/>
<dbReference type="SMART" id="SM00852">
    <property type="entry name" value="MoCF_biosynth"/>
    <property type="match status" value="1"/>
</dbReference>
<dbReference type="Pfam" id="PF03453">
    <property type="entry name" value="MoeA_N"/>
    <property type="match status" value="1"/>
</dbReference>
<dbReference type="InterPro" id="IPR036688">
    <property type="entry name" value="MoeA_C_domain_IV_sf"/>
</dbReference>
<dbReference type="Gene3D" id="3.40.980.10">
    <property type="entry name" value="MoaB/Mog-like domain"/>
    <property type="match status" value="1"/>
</dbReference>
<dbReference type="SUPFAM" id="SSF63882">
    <property type="entry name" value="MoeA N-terminal region -like"/>
    <property type="match status" value="1"/>
</dbReference>
<dbReference type="InterPro" id="IPR005110">
    <property type="entry name" value="MoeA_linker/N"/>
</dbReference>
<keyword evidence="10" id="KW-1185">Reference proteome</keyword>
<evidence type="ECO:0000256" key="7">
    <source>
        <dbReference type="RuleBase" id="RU365090"/>
    </source>
</evidence>
<reference evidence="10" key="1">
    <citation type="journal article" date="2024" name="Algal Res.">
        <title>Biochemical, toxicological and genomic investigation of a high-biomass producing Limnothrix strain isolated from Italian shallow drinking water reservoir.</title>
        <authorList>
            <person name="Simonazzi M."/>
            <person name="Shishido T.K."/>
            <person name="Delbaje E."/>
            <person name="Wahlsten M."/>
            <person name="Fewer D.P."/>
            <person name="Sivonen K."/>
            <person name="Pezzolesi L."/>
            <person name="Pistocchi R."/>
        </authorList>
    </citation>
    <scope>NUCLEOTIDE SEQUENCE [LARGE SCALE GENOMIC DNA]</scope>
    <source>
        <strain evidence="10">LRLZ20PSL1</strain>
    </source>
</reference>
<keyword evidence="7" id="KW-0808">Transferase</keyword>
<dbReference type="InterPro" id="IPR008284">
    <property type="entry name" value="MoCF_biosynth_CS"/>
</dbReference>
<comment type="function">
    <text evidence="1 7">Catalyzes the insertion of molybdate into adenylated molybdopterin with the concomitant release of AMP.</text>
</comment>
<dbReference type="EMBL" id="JAZAQF010000078">
    <property type="protein sequence ID" value="MFG3818649.1"/>
    <property type="molecule type" value="Genomic_DNA"/>
</dbReference>
<accession>A0ABW7CEM1</accession>
<dbReference type="Pfam" id="PF00994">
    <property type="entry name" value="MoCF_biosynth"/>
    <property type="match status" value="1"/>
</dbReference>
<organism evidence="9 10">
    <name type="scientific">Limnothrix redekei LRLZ20PSL1</name>
    <dbReference type="NCBI Taxonomy" id="3112953"/>
    <lineage>
        <taxon>Bacteria</taxon>
        <taxon>Bacillati</taxon>
        <taxon>Cyanobacteriota</taxon>
        <taxon>Cyanophyceae</taxon>
        <taxon>Pseudanabaenales</taxon>
        <taxon>Pseudanabaenaceae</taxon>
        <taxon>Limnothrix</taxon>
    </lineage>
</organism>
<comment type="similarity">
    <text evidence="3 7">Belongs to the MoeA family.</text>
</comment>
<comment type="pathway">
    <text evidence="2 7">Cofactor biosynthesis; molybdopterin biosynthesis.</text>
</comment>
<keyword evidence="7" id="KW-0460">Magnesium</keyword>
<comment type="caution">
    <text evidence="9">The sequence shown here is derived from an EMBL/GenBank/DDBJ whole genome shotgun (WGS) entry which is preliminary data.</text>
</comment>
<dbReference type="Pfam" id="PF03454">
    <property type="entry name" value="MoeA_C"/>
    <property type="match status" value="1"/>
</dbReference>
<keyword evidence="4 7" id="KW-0500">Molybdenum</keyword>
<evidence type="ECO:0000313" key="9">
    <source>
        <dbReference type="EMBL" id="MFG3818649.1"/>
    </source>
</evidence>
<dbReference type="PANTHER" id="PTHR10192">
    <property type="entry name" value="MOLYBDOPTERIN BIOSYNTHESIS PROTEIN"/>
    <property type="match status" value="1"/>
</dbReference>
<gene>
    <name evidence="9" type="primary">glp</name>
    <name evidence="9" type="ORF">VPK24_13450</name>
</gene>
<dbReference type="InterPro" id="IPR038987">
    <property type="entry name" value="MoeA-like"/>
</dbReference>
<comment type="catalytic activity">
    <reaction evidence="6">
        <text>adenylyl-molybdopterin + molybdate = Mo-molybdopterin + AMP + H(+)</text>
        <dbReference type="Rhea" id="RHEA:35047"/>
        <dbReference type="ChEBI" id="CHEBI:15378"/>
        <dbReference type="ChEBI" id="CHEBI:36264"/>
        <dbReference type="ChEBI" id="CHEBI:62727"/>
        <dbReference type="ChEBI" id="CHEBI:71302"/>
        <dbReference type="ChEBI" id="CHEBI:456215"/>
        <dbReference type="EC" id="2.10.1.1"/>
    </reaction>
</comment>
<feature type="domain" description="MoaB/Mog" evidence="8">
    <location>
        <begin position="182"/>
        <end position="320"/>
    </location>
</feature>
<dbReference type="PROSITE" id="PS01079">
    <property type="entry name" value="MOCF_BIOSYNTHESIS_2"/>
    <property type="match status" value="1"/>
</dbReference>
<name>A0ABW7CEM1_9CYAN</name>
<dbReference type="EC" id="2.10.1.1" evidence="7"/>
<dbReference type="SUPFAM" id="SSF63867">
    <property type="entry name" value="MoeA C-terminal domain-like"/>
    <property type="match status" value="1"/>
</dbReference>
<evidence type="ECO:0000256" key="2">
    <source>
        <dbReference type="ARBA" id="ARBA00005046"/>
    </source>
</evidence>
<keyword evidence="5 7" id="KW-0501">Molybdenum cofactor biosynthesis</keyword>
<comment type="cofactor">
    <cofactor evidence="7">
        <name>Mg(2+)</name>
        <dbReference type="ChEBI" id="CHEBI:18420"/>
    </cofactor>
</comment>
<evidence type="ECO:0000256" key="5">
    <source>
        <dbReference type="ARBA" id="ARBA00023150"/>
    </source>
</evidence>
<evidence type="ECO:0000256" key="6">
    <source>
        <dbReference type="ARBA" id="ARBA00047317"/>
    </source>
</evidence>
<dbReference type="InterPro" id="IPR005111">
    <property type="entry name" value="MoeA_C_domain_IV"/>
</dbReference>
<protein>
    <recommendedName>
        <fullName evidence="7">Molybdopterin molybdenumtransferase</fullName>
        <ecNumber evidence="7">2.10.1.1</ecNumber>
    </recommendedName>
</protein>
<keyword evidence="7" id="KW-0479">Metal-binding</keyword>
<sequence>MPNSPMISAQEAEAIALRITPPLTDTESIASVAALGRVLAEPVRSCLDFPHWDNSAMDGYAVRQADLAQGPTELQVIETIPAGVAPQQTLGPGQAARIFTGAMMPPGADAIAIQEDTEPAGPDRVKVLSQPAVGEFVRAKGMFCRSGDQILPAGLAIGPAELAVLAAAQCDRVAVVRRPRVAVFSTGDELGTIDQPLQPGQIVDSNQYALIAFLQQMGVEPITLGVVRDDRAALKAAVEQAIDQADLVLSTGGVSVGDYDYVDAVLAELGGEIHVKSVAVRPGKPLTLATFGPKVYVGLPGNPVSALVGCWRFVAPMLRKLSGRSGPHGVQWLTARSAQDLQGAGRRETYLWGSLQIIEGQLVFSQAKGSHSSGNLINLAGTTALAKVPQGTSEIAAHSEIQVLLLGGAVG</sequence>
<dbReference type="InterPro" id="IPR036135">
    <property type="entry name" value="MoeA_linker/N_sf"/>
</dbReference>
<evidence type="ECO:0000256" key="1">
    <source>
        <dbReference type="ARBA" id="ARBA00002901"/>
    </source>
</evidence>